<keyword evidence="2" id="KW-1185">Reference proteome</keyword>
<gene>
    <name evidence="1" type="ORF">IPV69_02960</name>
</gene>
<evidence type="ECO:0000313" key="1">
    <source>
        <dbReference type="EMBL" id="QOV90346.1"/>
    </source>
</evidence>
<organism evidence="1 2">
    <name type="scientific">Humisphaera borealis</name>
    <dbReference type="NCBI Taxonomy" id="2807512"/>
    <lineage>
        <taxon>Bacteria</taxon>
        <taxon>Pseudomonadati</taxon>
        <taxon>Planctomycetota</taxon>
        <taxon>Phycisphaerae</taxon>
        <taxon>Tepidisphaerales</taxon>
        <taxon>Tepidisphaeraceae</taxon>
        <taxon>Humisphaera</taxon>
    </lineage>
</organism>
<proteinExistence type="predicted"/>
<dbReference type="EMBL" id="CP063458">
    <property type="protein sequence ID" value="QOV90346.1"/>
    <property type="molecule type" value="Genomic_DNA"/>
</dbReference>
<sequence length="45" mass="5604">MKRQDSKICVVCKRPMTWRRKWSKTWDQVKYCSDACRRNKNRVAR</sequence>
<dbReference type="PANTHER" id="PTHR37463:SF1">
    <property type="entry name" value="DUF2256 DOMAIN-CONTAINING PROTEIN"/>
    <property type="match status" value="1"/>
</dbReference>
<dbReference type="RefSeq" id="WP_206293427.1">
    <property type="nucleotide sequence ID" value="NZ_CP063458.1"/>
</dbReference>
<dbReference type="AlphaFoldDB" id="A0A7M2WXZ4"/>
<dbReference type="Proteomes" id="UP000593765">
    <property type="component" value="Chromosome"/>
</dbReference>
<dbReference type="Pfam" id="PF10013">
    <property type="entry name" value="DUF2256"/>
    <property type="match status" value="1"/>
</dbReference>
<protein>
    <submittedName>
        <fullName evidence="1">DUF2256 domain-containing protein</fullName>
    </submittedName>
</protein>
<dbReference type="InterPro" id="IPR017136">
    <property type="entry name" value="UCP037205"/>
</dbReference>
<dbReference type="PANTHER" id="PTHR37463">
    <property type="entry name" value="GSL3115 PROTEIN"/>
    <property type="match status" value="1"/>
</dbReference>
<dbReference type="KEGG" id="hbs:IPV69_02960"/>
<accession>A0A7M2WXZ4</accession>
<reference evidence="1 2" key="1">
    <citation type="submission" date="2020-10" db="EMBL/GenBank/DDBJ databases">
        <title>Wide distribution of Phycisphaera-like planctomycetes from WD2101 soil group in peatlands and genome analysis of the first cultivated representative.</title>
        <authorList>
            <person name="Dedysh S.N."/>
            <person name="Beletsky A.V."/>
            <person name="Ivanova A."/>
            <person name="Kulichevskaya I.S."/>
            <person name="Suzina N.E."/>
            <person name="Philippov D.A."/>
            <person name="Rakitin A.L."/>
            <person name="Mardanov A.V."/>
            <person name="Ravin N.V."/>
        </authorList>
    </citation>
    <scope>NUCLEOTIDE SEQUENCE [LARGE SCALE GENOMIC DNA]</scope>
    <source>
        <strain evidence="1 2">M1803</strain>
    </source>
</reference>
<name>A0A7M2WXZ4_9BACT</name>
<evidence type="ECO:0000313" key="2">
    <source>
        <dbReference type="Proteomes" id="UP000593765"/>
    </source>
</evidence>